<evidence type="ECO:0000313" key="2">
    <source>
        <dbReference type="EMBL" id="RVX68546.1"/>
    </source>
</evidence>
<gene>
    <name evidence="2" type="ORF">B0A52_07970</name>
</gene>
<proteinExistence type="predicted"/>
<evidence type="ECO:0000256" key="1">
    <source>
        <dbReference type="SAM" id="MobiDB-lite"/>
    </source>
</evidence>
<feature type="region of interest" description="Disordered" evidence="1">
    <location>
        <begin position="1"/>
        <end position="25"/>
    </location>
</feature>
<dbReference type="Proteomes" id="UP000288859">
    <property type="component" value="Unassembled WGS sequence"/>
</dbReference>
<dbReference type="InterPro" id="IPR052973">
    <property type="entry name" value="Fungal_sec-metab_reg_TF"/>
</dbReference>
<dbReference type="OrthoDB" id="4226666at2759"/>
<protein>
    <recommendedName>
        <fullName evidence="4">Zn(2)-C6 fungal-type domain-containing protein</fullName>
    </recommendedName>
</protein>
<dbReference type="PANTHER" id="PTHR35392:SF5">
    <property type="entry name" value="ZN(2)-C6 FUNGAL-TYPE DOMAIN-CONTAINING PROTEIN"/>
    <property type="match status" value="1"/>
</dbReference>
<feature type="region of interest" description="Disordered" evidence="1">
    <location>
        <begin position="611"/>
        <end position="634"/>
    </location>
</feature>
<evidence type="ECO:0000313" key="3">
    <source>
        <dbReference type="Proteomes" id="UP000288859"/>
    </source>
</evidence>
<accession>A0A438MXU0</accession>
<comment type="caution">
    <text evidence="2">The sequence shown here is derived from an EMBL/GenBank/DDBJ whole genome shotgun (WGS) entry which is preliminary data.</text>
</comment>
<dbReference type="AlphaFoldDB" id="A0A438MXU0"/>
<evidence type="ECO:0008006" key="4">
    <source>
        <dbReference type="Google" id="ProtNLM"/>
    </source>
</evidence>
<dbReference type="PANTHER" id="PTHR35392">
    <property type="entry name" value="ZN(II)2CYS6 TRANSCRIPTION FACTOR (EUROFUNG)-RELATED-RELATED"/>
    <property type="match status" value="1"/>
</dbReference>
<feature type="compositionally biased region" description="Low complexity" evidence="1">
    <location>
        <begin position="622"/>
        <end position="632"/>
    </location>
</feature>
<feature type="region of interest" description="Disordered" evidence="1">
    <location>
        <begin position="217"/>
        <end position="244"/>
    </location>
</feature>
<name>A0A438MXU0_EXOME</name>
<dbReference type="VEuPathDB" id="FungiDB:PV10_02284"/>
<dbReference type="EMBL" id="NAJM01000037">
    <property type="protein sequence ID" value="RVX68546.1"/>
    <property type="molecule type" value="Genomic_DNA"/>
</dbReference>
<organism evidence="2 3">
    <name type="scientific">Exophiala mesophila</name>
    <name type="common">Black yeast-like fungus</name>
    <dbReference type="NCBI Taxonomy" id="212818"/>
    <lineage>
        <taxon>Eukaryota</taxon>
        <taxon>Fungi</taxon>
        <taxon>Dikarya</taxon>
        <taxon>Ascomycota</taxon>
        <taxon>Pezizomycotina</taxon>
        <taxon>Eurotiomycetes</taxon>
        <taxon>Chaetothyriomycetidae</taxon>
        <taxon>Chaetothyriales</taxon>
        <taxon>Herpotrichiellaceae</taxon>
        <taxon>Exophiala</taxon>
    </lineage>
</organism>
<reference evidence="2 3" key="1">
    <citation type="submission" date="2017-03" db="EMBL/GenBank/DDBJ databases">
        <title>Genomes of endolithic fungi from Antarctica.</title>
        <authorList>
            <person name="Coleine C."/>
            <person name="Masonjones S."/>
            <person name="Stajich J.E."/>
        </authorList>
    </citation>
    <scope>NUCLEOTIDE SEQUENCE [LARGE SCALE GENOMIC DNA]</scope>
    <source>
        <strain evidence="2 3">CCFEE 6314</strain>
    </source>
</reference>
<sequence>MGRRRRESGYSQSNRRARSLRPNIPLQGSVDHLQPNHIAQSAFAQQPQHHTWGPSAEHRAFVPFNSWQTPAVADGSNVDSLDAFRGHNVSLLQTATAENALNHENGRTISPVVNTPSGSTASLHDYDHGQQIGPAVRTFEQLQPSSMTEYEITGIDNRDPENIANSFPTQPRPRFIVPPHTHTTHFQANVHNAPPWDPIRPLNISVSTMDVTMHDVSNTLGGPSGRERIGGRRGPLSPEQKQQAGDVRRVRACLRCMVTREKCDVGRPCNSCKSKDRRKFPQHCIRKTFSWDDRLTHYFPEELTGHLQTKRVFTEITESTFQVLPSPILQVRLNLYINKKITVKVREFHPLGPPTRSAHRMVRDANGNKTYQRLDVWDPPIIMLVPLGKLKEVMEKTRQALLQCFAEELVSEDTWVTWTMKWYRDEVTEDFQCDILGWIYKYYRKDIPEHGIIRQALCLIWLVSLLVNKFMVDRADAAILEESMHFKRTEAQKNLDAIPDKINRFLKGLILPMAIACAKLVTEALHNQLFKMASSASFGVAETDIVMCLLFVLMMFVGEQQATVLLLADVPDEESNLNFDLEMAKQKVLKMEEDVVDLWISFHRYTLSRGPATEATGNTPVSASPSSSSMHSLEGASAAEVHAREFKLVQEIRKVQDEYGMCMPPNLDLVSLLLSKNHQHQQRRCSQADRKLFSVQHRPSDLDLGGAATKHGFVLDGFRALNVARLCWKVWANVAEVNGS</sequence>